<keyword evidence="6" id="KW-0489">Methyltransferase</keyword>
<feature type="compositionally biased region" description="Basic and acidic residues" evidence="13">
    <location>
        <begin position="666"/>
        <end position="675"/>
    </location>
</feature>
<reference evidence="14" key="1">
    <citation type="submission" date="2022-03" db="EMBL/GenBank/DDBJ databases">
        <authorList>
            <person name="Martin C."/>
        </authorList>
    </citation>
    <scope>NUCLEOTIDE SEQUENCE</scope>
</reference>
<dbReference type="CDD" id="cd19186">
    <property type="entry name" value="SET_Suv4-20"/>
    <property type="match status" value="1"/>
</dbReference>
<accession>A0A8J1TYB3</accession>
<dbReference type="InterPro" id="IPR025790">
    <property type="entry name" value="Suv4-20_animal"/>
</dbReference>
<dbReference type="InterPro" id="IPR046341">
    <property type="entry name" value="SET_dom_sf"/>
</dbReference>
<feature type="region of interest" description="Disordered" evidence="13">
    <location>
        <begin position="534"/>
        <end position="634"/>
    </location>
</feature>
<feature type="region of interest" description="Disordered" evidence="13">
    <location>
        <begin position="424"/>
        <end position="489"/>
    </location>
</feature>
<dbReference type="PROSITE" id="PS50280">
    <property type="entry name" value="SET"/>
    <property type="match status" value="1"/>
</dbReference>
<keyword evidence="15" id="KW-1185">Reference proteome</keyword>
<protein>
    <recommendedName>
        <fullName evidence="3">[histone H4]-N-methyl-L-lysine(20) N-methyltransferase</fullName>
        <ecNumber evidence="3">2.1.1.362</ecNumber>
    </recommendedName>
</protein>
<dbReference type="PANTHER" id="PTHR12977">
    <property type="entry name" value="SUPPRESSOR OF VARIEGATION 4-20-RELATED"/>
    <property type="match status" value="1"/>
</dbReference>
<dbReference type="InterPro" id="IPR044426">
    <property type="entry name" value="Suv4-20_SET"/>
</dbReference>
<dbReference type="SMART" id="SM00317">
    <property type="entry name" value="SET"/>
    <property type="match status" value="1"/>
</dbReference>
<feature type="compositionally biased region" description="Basic and acidic residues" evidence="13">
    <location>
        <begin position="546"/>
        <end position="562"/>
    </location>
</feature>
<keyword evidence="12" id="KW-0539">Nucleus</keyword>
<evidence type="ECO:0000256" key="5">
    <source>
        <dbReference type="ARBA" id="ARBA00022491"/>
    </source>
</evidence>
<sequence>MVVDRNGRVSLTGNGWGRFQPSTGMTAKELAENDDLATALVIDPYLGFASHKMNTRYRPIKAKQEDLKAVVTRFKRDQRYENAFRDLTSGEWARTFFLTKSKQQQLVFKEHVFRYLRMFDVQAGFEVLPCYRYSMEGQVGGKICTVRKWLRGDSIPMLVGCIAEMTAEEEATMLQYGVNDFSVMYSTRKNCAQLWLGPAAFINHDCRPNCKFVSTGRDTACVKVLRDIESEEEITCYYGDDFFGDNNSLCECETCERRQNGGFKPDVTPQKNTNGYRLRDTDARIQLEKKMSEEEKKQGKQNKAPDKPAGNWDNRANNLKKQAHLLTKEELRSRGITRYDAELLLSQGYALPQPKRTEKRPGVAPVCSSKSKQQQKPSRKLFSSEQLCIDTAACGDDDVTAHSPNLRALSPARGRGRLAQTIKIADTQGTESALSPRSSRMRRISGDFPSISSDMPSLEKFEGPNGSRSRCSSSSEDSSGMPSLDYPALDVKPFTRNQRASSDSVVAQEKNIITDKSRMTRLRRSSVELNHYSQDMPILELSPGDRVYKQEDDSHDENHEASCSDISSSDDSDAGVNFSTLRSTRLHPGKLGECNSKSDTPVTSKGSKGDHKKHLKTEKLEMTSRFDQFSSTGSRVKDLSIETIGTEVDLKSETDSSLPSPGSRQYDSELVERSCGKAPKLTIRMRRRHRKRSMSSASSIPSTNQSNESKTGRNIKKKKKKRRFKNLFDDVDDEQVTFNPKNFYTGPESHTNTNLPTKKLRLKFGTDSSIDIDIQSKKKRT</sequence>
<dbReference type="EC" id="2.1.1.362" evidence="3"/>
<dbReference type="Proteomes" id="UP000749559">
    <property type="component" value="Unassembled WGS sequence"/>
</dbReference>
<keyword evidence="9" id="KW-0156">Chromatin regulator</keyword>
<evidence type="ECO:0000256" key="6">
    <source>
        <dbReference type="ARBA" id="ARBA00022603"/>
    </source>
</evidence>
<dbReference type="InterPro" id="IPR041938">
    <property type="entry name" value="Hist-Lys_N-MTase_N"/>
</dbReference>
<organism evidence="14 15">
    <name type="scientific">Owenia fusiformis</name>
    <name type="common">Polychaete worm</name>
    <dbReference type="NCBI Taxonomy" id="6347"/>
    <lineage>
        <taxon>Eukaryota</taxon>
        <taxon>Metazoa</taxon>
        <taxon>Spiralia</taxon>
        <taxon>Lophotrochozoa</taxon>
        <taxon>Annelida</taxon>
        <taxon>Polychaeta</taxon>
        <taxon>Sedentaria</taxon>
        <taxon>Canalipalpata</taxon>
        <taxon>Sabellida</taxon>
        <taxon>Oweniida</taxon>
        <taxon>Oweniidae</taxon>
        <taxon>Owenia</taxon>
    </lineage>
</organism>
<comment type="subcellular location">
    <subcellularLocation>
        <location evidence="2">Chromosome</location>
    </subcellularLocation>
    <subcellularLocation>
        <location evidence="1">Nucleus</location>
    </subcellularLocation>
</comment>
<feature type="compositionally biased region" description="Basic residues" evidence="13">
    <location>
        <begin position="713"/>
        <end position="725"/>
    </location>
</feature>
<keyword evidence="5" id="KW-0678">Repressor</keyword>
<evidence type="ECO:0000256" key="12">
    <source>
        <dbReference type="ARBA" id="ARBA00023242"/>
    </source>
</evidence>
<dbReference type="Pfam" id="PF00856">
    <property type="entry name" value="SET"/>
    <property type="match status" value="1"/>
</dbReference>
<feature type="compositionally biased region" description="Polar residues" evidence="13">
    <location>
        <begin position="625"/>
        <end position="634"/>
    </location>
</feature>
<feature type="compositionally biased region" description="Polar residues" evidence="13">
    <location>
        <begin position="427"/>
        <end position="438"/>
    </location>
</feature>
<evidence type="ECO:0000256" key="8">
    <source>
        <dbReference type="ARBA" id="ARBA00022691"/>
    </source>
</evidence>
<dbReference type="InterPro" id="IPR039977">
    <property type="entry name" value="Suv4-20/Set9"/>
</dbReference>
<evidence type="ECO:0000313" key="14">
    <source>
        <dbReference type="EMBL" id="CAH1787031.1"/>
    </source>
</evidence>
<feature type="compositionally biased region" description="Polar residues" evidence="13">
    <location>
        <begin position="595"/>
        <end position="606"/>
    </location>
</feature>
<evidence type="ECO:0000256" key="4">
    <source>
        <dbReference type="ARBA" id="ARBA00022454"/>
    </source>
</evidence>
<evidence type="ECO:0000256" key="9">
    <source>
        <dbReference type="ARBA" id="ARBA00022853"/>
    </source>
</evidence>
<evidence type="ECO:0000256" key="13">
    <source>
        <dbReference type="SAM" id="MobiDB-lite"/>
    </source>
</evidence>
<dbReference type="PANTHER" id="PTHR12977:SF4">
    <property type="entry name" value="HISTONE-LYSINE N-METHYLTRANSFERASE KMT5B"/>
    <property type="match status" value="1"/>
</dbReference>
<keyword evidence="11" id="KW-0804">Transcription</keyword>
<keyword evidence="10" id="KW-0805">Transcription regulation</keyword>
<dbReference type="OrthoDB" id="508875at2759"/>
<feature type="region of interest" description="Disordered" evidence="13">
    <location>
        <begin position="649"/>
        <end position="726"/>
    </location>
</feature>
<keyword evidence="7" id="KW-0808">Transferase</keyword>
<evidence type="ECO:0000256" key="2">
    <source>
        <dbReference type="ARBA" id="ARBA00004286"/>
    </source>
</evidence>
<feature type="compositionally biased region" description="Polar residues" evidence="13">
    <location>
        <begin position="738"/>
        <end position="756"/>
    </location>
</feature>
<dbReference type="Gene3D" id="2.170.270.10">
    <property type="entry name" value="SET domain"/>
    <property type="match status" value="1"/>
</dbReference>
<keyword evidence="4" id="KW-0158">Chromosome</keyword>
<evidence type="ECO:0000256" key="10">
    <source>
        <dbReference type="ARBA" id="ARBA00023015"/>
    </source>
</evidence>
<dbReference type="GO" id="GO:0140941">
    <property type="term" value="F:histone H4K20me methyltransferase activity"/>
    <property type="evidence" value="ECO:0007669"/>
    <property type="project" value="UniProtKB-EC"/>
</dbReference>
<feature type="region of interest" description="Disordered" evidence="13">
    <location>
        <begin position="352"/>
        <end position="382"/>
    </location>
</feature>
<evidence type="ECO:0000256" key="1">
    <source>
        <dbReference type="ARBA" id="ARBA00004123"/>
    </source>
</evidence>
<dbReference type="AlphaFoldDB" id="A0A8J1TYB3"/>
<evidence type="ECO:0000256" key="3">
    <source>
        <dbReference type="ARBA" id="ARBA00012188"/>
    </source>
</evidence>
<dbReference type="SUPFAM" id="SSF82199">
    <property type="entry name" value="SET domain"/>
    <property type="match status" value="1"/>
</dbReference>
<dbReference type="GO" id="GO:0005634">
    <property type="term" value="C:nucleus"/>
    <property type="evidence" value="ECO:0007669"/>
    <property type="project" value="UniProtKB-SubCell"/>
</dbReference>
<dbReference type="FunFam" id="2.170.270.10:FF:000006">
    <property type="entry name" value="Histone-lysine N-methyltransferase"/>
    <property type="match status" value="1"/>
</dbReference>
<feature type="region of interest" description="Disordered" evidence="13">
    <location>
        <begin position="261"/>
        <end position="317"/>
    </location>
</feature>
<dbReference type="GO" id="GO:0005694">
    <property type="term" value="C:chromosome"/>
    <property type="evidence" value="ECO:0007669"/>
    <property type="project" value="UniProtKB-SubCell"/>
</dbReference>
<feature type="region of interest" description="Disordered" evidence="13">
    <location>
        <begin position="738"/>
        <end position="758"/>
    </location>
</feature>
<dbReference type="PROSITE" id="PS51570">
    <property type="entry name" value="SAM_MT43_SUVAR420_2"/>
    <property type="match status" value="1"/>
</dbReference>
<evidence type="ECO:0000313" key="15">
    <source>
        <dbReference type="Proteomes" id="UP000749559"/>
    </source>
</evidence>
<evidence type="ECO:0000256" key="7">
    <source>
        <dbReference type="ARBA" id="ARBA00022679"/>
    </source>
</evidence>
<keyword evidence="8" id="KW-0949">S-adenosyl-L-methionine</keyword>
<evidence type="ECO:0000256" key="11">
    <source>
        <dbReference type="ARBA" id="ARBA00023163"/>
    </source>
</evidence>
<name>A0A8J1TYB3_OWEFU</name>
<dbReference type="FunFam" id="1.10.10.1700:FF:000001">
    <property type="entry name" value="Histone-lysine N-methyltransferase"/>
    <property type="match status" value="1"/>
</dbReference>
<dbReference type="InterPro" id="IPR001214">
    <property type="entry name" value="SET_dom"/>
</dbReference>
<dbReference type="EMBL" id="CAIIXF020000006">
    <property type="protein sequence ID" value="CAH1787031.1"/>
    <property type="molecule type" value="Genomic_DNA"/>
</dbReference>
<dbReference type="Gene3D" id="1.10.10.1700">
    <property type="entry name" value="Histone-lysine N-methyltransferase"/>
    <property type="match status" value="1"/>
</dbReference>
<comment type="caution">
    <text evidence="14">The sequence shown here is derived from an EMBL/GenBank/DDBJ whole genome shotgun (WGS) entry which is preliminary data.</text>
</comment>
<feature type="compositionally biased region" description="Basic residues" evidence="13">
    <location>
        <begin position="683"/>
        <end position="693"/>
    </location>
</feature>
<feature type="compositionally biased region" description="Polar residues" evidence="13">
    <location>
        <begin position="655"/>
        <end position="665"/>
    </location>
</feature>
<feature type="compositionally biased region" description="Basic and acidic residues" evidence="13">
    <location>
        <begin position="277"/>
        <end position="306"/>
    </location>
</feature>
<gene>
    <name evidence="14" type="ORF">OFUS_LOCUS12811</name>
</gene>
<dbReference type="GO" id="GO:0032259">
    <property type="term" value="P:methylation"/>
    <property type="evidence" value="ECO:0007669"/>
    <property type="project" value="UniProtKB-KW"/>
</dbReference>
<feature type="compositionally biased region" description="Low complexity" evidence="13">
    <location>
        <begin position="467"/>
        <end position="483"/>
    </location>
</feature>
<proteinExistence type="predicted"/>